<dbReference type="GO" id="GO:0003700">
    <property type="term" value="F:DNA-binding transcription factor activity"/>
    <property type="evidence" value="ECO:0007669"/>
    <property type="project" value="TreeGrafter"/>
</dbReference>
<name>A0A550JKS4_9BACT</name>
<dbReference type="Gene3D" id="1.10.357.10">
    <property type="entry name" value="Tetracycline Repressor, domain 2"/>
    <property type="match status" value="1"/>
</dbReference>
<dbReference type="InterPro" id="IPR023772">
    <property type="entry name" value="DNA-bd_HTH_TetR-type_CS"/>
</dbReference>
<dbReference type="Pfam" id="PF00440">
    <property type="entry name" value="TetR_N"/>
    <property type="match status" value="1"/>
</dbReference>
<evidence type="ECO:0000313" key="5">
    <source>
        <dbReference type="Proteomes" id="UP000317155"/>
    </source>
</evidence>
<dbReference type="GO" id="GO:0000976">
    <property type="term" value="F:transcription cis-regulatory region binding"/>
    <property type="evidence" value="ECO:0007669"/>
    <property type="project" value="TreeGrafter"/>
</dbReference>
<gene>
    <name evidence="4" type="ORF">FL622_00945</name>
</gene>
<accession>A0A550JKS4</accession>
<evidence type="ECO:0000256" key="1">
    <source>
        <dbReference type="ARBA" id="ARBA00023125"/>
    </source>
</evidence>
<dbReference type="InterPro" id="IPR036271">
    <property type="entry name" value="Tet_transcr_reg_TetR-rel_C_sf"/>
</dbReference>
<dbReference type="PROSITE" id="PS01081">
    <property type="entry name" value="HTH_TETR_1"/>
    <property type="match status" value="1"/>
</dbReference>
<dbReference type="InterPro" id="IPR054422">
    <property type="entry name" value="TetR-like_HI_0893_C"/>
</dbReference>
<dbReference type="EMBL" id="VJVV01000001">
    <property type="protein sequence ID" value="TRO83782.1"/>
    <property type="molecule type" value="Genomic_DNA"/>
</dbReference>
<dbReference type="PANTHER" id="PTHR30055:SF207">
    <property type="entry name" value="HTH-TYPE TRANSCRIPTIONAL REPRESSOR FATR"/>
    <property type="match status" value="1"/>
</dbReference>
<reference evidence="4 5" key="1">
    <citation type="submission" date="2019-07" db="EMBL/GenBank/DDBJ databases">
        <title>Insights of Desulfuromonas acetexigens electromicrobiology.</title>
        <authorList>
            <person name="Katuri K."/>
            <person name="Sapireddy V."/>
            <person name="Shaw D.R."/>
            <person name="Saikaly P."/>
        </authorList>
    </citation>
    <scope>NUCLEOTIDE SEQUENCE [LARGE SCALE GENOMIC DNA]</scope>
    <source>
        <strain evidence="4 5">2873</strain>
    </source>
</reference>
<evidence type="ECO:0000256" key="2">
    <source>
        <dbReference type="PROSITE-ProRule" id="PRU00335"/>
    </source>
</evidence>
<evidence type="ECO:0000313" key="4">
    <source>
        <dbReference type="EMBL" id="TRO83782.1"/>
    </source>
</evidence>
<feature type="DNA-binding region" description="H-T-H motif" evidence="2">
    <location>
        <begin position="27"/>
        <end position="46"/>
    </location>
</feature>
<keyword evidence="1 2" id="KW-0238">DNA-binding</keyword>
<dbReference type="InterPro" id="IPR001647">
    <property type="entry name" value="HTH_TetR"/>
</dbReference>
<feature type="domain" description="HTH tetR-type" evidence="3">
    <location>
        <begin position="4"/>
        <end position="64"/>
    </location>
</feature>
<dbReference type="PRINTS" id="PR00455">
    <property type="entry name" value="HTHTETR"/>
</dbReference>
<evidence type="ECO:0000259" key="3">
    <source>
        <dbReference type="PROSITE" id="PS50977"/>
    </source>
</evidence>
<dbReference type="InterPro" id="IPR050109">
    <property type="entry name" value="HTH-type_TetR-like_transc_reg"/>
</dbReference>
<organism evidence="4 5">
    <name type="scientific">Trichloromonas acetexigens</name>
    <dbReference type="NCBI Taxonomy" id="38815"/>
    <lineage>
        <taxon>Bacteria</taxon>
        <taxon>Pseudomonadati</taxon>
        <taxon>Thermodesulfobacteriota</taxon>
        <taxon>Desulfuromonadia</taxon>
        <taxon>Desulfuromonadales</taxon>
        <taxon>Trichloromonadaceae</taxon>
        <taxon>Trichloromonas</taxon>
    </lineage>
</organism>
<dbReference type="PANTHER" id="PTHR30055">
    <property type="entry name" value="HTH-TYPE TRANSCRIPTIONAL REGULATOR RUTR"/>
    <property type="match status" value="1"/>
</dbReference>
<dbReference type="RefSeq" id="WP_092052488.1">
    <property type="nucleotide sequence ID" value="NZ_FOJJ01000001.1"/>
</dbReference>
<dbReference type="SUPFAM" id="SSF46689">
    <property type="entry name" value="Homeodomain-like"/>
    <property type="match status" value="1"/>
</dbReference>
<dbReference type="Pfam" id="PF22604">
    <property type="entry name" value="TetR_HI_0893_C"/>
    <property type="match status" value="1"/>
</dbReference>
<dbReference type="InterPro" id="IPR009057">
    <property type="entry name" value="Homeodomain-like_sf"/>
</dbReference>
<dbReference type="AlphaFoldDB" id="A0A550JKS4"/>
<comment type="caution">
    <text evidence="4">The sequence shown here is derived from an EMBL/GenBank/DDBJ whole genome shotgun (WGS) entry which is preliminary data.</text>
</comment>
<dbReference type="Proteomes" id="UP000317155">
    <property type="component" value="Unassembled WGS sequence"/>
</dbReference>
<keyword evidence="5" id="KW-1185">Reference proteome</keyword>
<dbReference type="PROSITE" id="PS50977">
    <property type="entry name" value="HTH_TETR_2"/>
    <property type="match status" value="1"/>
</dbReference>
<proteinExistence type="predicted"/>
<dbReference type="SUPFAM" id="SSF48498">
    <property type="entry name" value="Tetracyclin repressor-like, C-terminal domain"/>
    <property type="match status" value="1"/>
</dbReference>
<protein>
    <submittedName>
        <fullName evidence="4">TetR/AcrR family transcriptional regulator</fullName>
    </submittedName>
</protein>
<dbReference type="OrthoDB" id="6430772at2"/>
<sequence>MKATNKRETILHVAKELIAVNGFHGTTMAMIADKAGIATGTIYRYFTGKDELINELHRELNDRLLRSLMQDYPLGEPMHERFLYIGRYFVHYCLAAPFDFSFLEQFHNSPYGVAYRRELVSNEKTRGPIDELLDEAAREGIIKTLPRTVLTALIFGPLIGVIRDHILGFNRLDEETISRTAEACWDAIRI</sequence>